<gene>
    <name evidence="5" type="ORF">OI25_2784</name>
</gene>
<name>A0AAU8T7X0_9BURK</name>
<evidence type="ECO:0000313" key="6">
    <source>
        <dbReference type="Proteomes" id="UP000032614"/>
    </source>
</evidence>
<dbReference type="KEGG" id="bfn:OI25_2784"/>
<dbReference type="Gene3D" id="1.10.10.10">
    <property type="entry name" value="Winged helix-like DNA-binding domain superfamily/Winged helix DNA-binding domain"/>
    <property type="match status" value="1"/>
</dbReference>
<evidence type="ECO:0000256" key="2">
    <source>
        <dbReference type="ARBA" id="ARBA00023125"/>
    </source>
</evidence>
<protein>
    <submittedName>
        <fullName evidence="5">IclR helix-turn-helix domain protein</fullName>
    </submittedName>
</protein>
<dbReference type="PANTHER" id="PTHR42756:SF1">
    <property type="entry name" value="TRANSCRIPTIONAL REPRESSOR OF EMRAB OPERON"/>
    <property type="match status" value="1"/>
</dbReference>
<organism evidence="5 6">
    <name type="scientific">Paraburkholderia fungorum</name>
    <dbReference type="NCBI Taxonomy" id="134537"/>
    <lineage>
        <taxon>Bacteria</taxon>
        <taxon>Pseudomonadati</taxon>
        <taxon>Pseudomonadota</taxon>
        <taxon>Betaproteobacteria</taxon>
        <taxon>Burkholderiales</taxon>
        <taxon>Burkholderiaceae</taxon>
        <taxon>Paraburkholderia</taxon>
    </lineage>
</organism>
<dbReference type="SUPFAM" id="SSF46785">
    <property type="entry name" value="Winged helix' DNA-binding domain"/>
    <property type="match status" value="1"/>
</dbReference>
<evidence type="ECO:0000256" key="3">
    <source>
        <dbReference type="ARBA" id="ARBA00023163"/>
    </source>
</evidence>
<evidence type="ECO:0000259" key="4">
    <source>
        <dbReference type="PROSITE" id="PS50995"/>
    </source>
</evidence>
<proteinExistence type="predicted"/>
<dbReference type="PANTHER" id="PTHR42756">
    <property type="entry name" value="TRANSCRIPTIONAL REGULATOR, MARR"/>
    <property type="match status" value="1"/>
</dbReference>
<dbReference type="InterPro" id="IPR036388">
    <property type="entry name" value="WH-like_DNA-bd_sf"/>
</dbReference>
<dbReference type="EMBL" id="CP010026">
    <property type="protein sequence ID" value="AJZ60024.1"/>
    <property type="molecule type" value="Genomic_DNA"/>
</dbReference>
<keyword evidence="3" id="KW-0804">Transcription</keyword>
<sequence length="164" mass="18261">MGRRMKGSATGIGRKLELLYGLVASRVFHHASTMLSGDVTFARVISLFHLHHHDSQTIAELAEATGLSHAAASRMVDGLYREGVVDRREAAGDRRQKCVELTPAGLKKIEAMRQVTTEAYAEMMAQVPKELRIRLDEILLELEPYVIPSEAERGARPSKPQSRR</sequence>
<dbReference type="PRINTS" id="PR00598">
    <property type="entry name" value="HTHMARR"/>
</dbReference>
<feature type="domain" description="HTH marR-type" evidence="4">
    <location>
        <begin position="1"/>
        <end position="144"/>
    </location>
</feature>
<keyword evidence="2" id="KW-0238">DNA-binding</keyword>
<evidence type="ECO:0000256" key="1">
    <source>
        <dbReference type="ARBA" id="ARBA00023015"/>
    </source>
</evidence>
<accession>A0AAU8T7X0</accession>
<dbReference type="GO" id="GO:0003677">
    <property type="term" value="F:DNA binding"/>
    <property type="evidence" value="ECO:0007669"/>
    <property type="project" value="UniProtKB-KW"/>
</dbReference>
<dbReference type="Proteomes" id="UP000032614">
    <property type="component" value="Chromosome 1"/>
</dbReference>
<keyword evidence="1" id="KW-0805">Transcription regulation</keyword>
<dbReference type="SMART" id="SM00347">
    <property type="entry name" value="HTH_MARR"/>
    <property type="match status" value="1"/>
</dbReference>
<dbReference type="AlphaFoldDB" id="A0AAU8T7X0"/>
<evidence type="ECO:0000313" key="5">
    <source>
        <dbReference type="EMBL" id="AJZ60024.1"/>
    </source>
</evidence>
<dbReference type="InterPro" id="IPR036390">
    <property type="entry name" value="WH_DNA-bd_sf"/>
</dbReference>
<dbReference type="Pfam" id="PF12802">
    <property type="entry name" value="MarR_2"/>
    <property type="match status" value="1"/>
</dbReference>
<dbReference type="InterPro" id="IPR000835">
    <property type="entry name" value="HTH_MarR-typ"/>
</dbReference>
<reference evidence="5 6" key="1">
    <citation type="journal article" date="2015" name="Genome Announc.">
        <title>Complete genome sequences for 59 burkholderia isolates, both pathogenic and near neighbor.</title>
        <authorList>
            <person name="Johnson S.L."/>
            <person name="Bishop-Lilly K.A."/>
            <person name="Ladner J.T."/>
            <person name="Daligault H.E."/>
            <person name="Davenport K.W."/>
            <person name="Jaissle J."/>
            <person name="Frey K.G."/>
            <person name="Koroleva G.I."/>
            <person name="Bruce D.C."/>
            <person name="Coyne S.R."/>
            <person name="Broomall S.M."/>
            <person name="Li P.E."/>
            <person name="Teshima H."/>
            <person name="Gibbons H.S."/>
            <person name="Palacios G.F."/>
            <person name="Rosenzweig C.N."/>
            <person name="Redden C.L."/>
            <person name="Xu Y."/>
            <person name="Minogue T.D."/>
            <person name="Chain P.S."/>
        </authorList>
    </citation>
    <scope>NUCLEOTIDE SEQUENCE [LARGE SCALE GENOMIC DNA]</scope>
    <source>
        <strain evidence="5 6">ATCC BAA-463</strain>
    </source>
</reference>
<dbReference type="GO" id="GO:0003700">
    <property type="term" value="F:DNA-binding transcription factor activity"/>
    <property type="evidence" value="ECO:0007669"/>
    <property type="project" value="InterPro"/>
</dbReference>
<dbReference type="PROSITE" id="PS50995">
    <property type="entry name" value="HTH_MARR_2"/>
    <property type="match status" value="1"/>
</dbReference>